<dbReference type="InterPro" id="IPR021005">
    <property type="entry name" value="Znf_CGNR"/>
</dbReference>
<name>A0A8J7C8Y4_9CYAN</name>
<dbReference type="EMBL" id="JACXAE010000078">
    <property type="protein sequence ID" value="MBD2775291.1"/>
    <property type="molecule type" value="Genomic_DNA"/>
</dbReference>
<dbReference type="AlphaFoldDB" id="A0A8J7C8Y4"/>
<dbReference type="InterPro" id="IPR010852">
    <property type="entry name" value="ABATE"/>
</dbReference>
<accession>A0A8J7C8Y4</accession>
<reference evidence="2" key="1">
    <citation type="submission" date="2020-09" db="EMBL/GenBank/DDBJ databases">
        <title>Iningainema tapete sp. nov. (Scytonemataceae, Cyanobacteria) from greenhouses in central Florida (USA) produces two types of nodularin with biosynthetic potential for microcystin-LR and anabaenopeptins.</title>
        <authorList>
            <person name="Berthold D.E."/>
            <person name="Lefler F.W."/>
            <person name="Huang I.-S."/>
            <person name="Abdulla H."/>
            <person name="Zimba P.V."/>
            <person name="Laughinghouse H.D. IV."/>
        </authorList>
    </citation>
    <scope>NUCLEOTIDE SEQUENCE</scope>
    <source>
        <strain evidence="2">BLCCT55</strain>
    </source>
</reference>
<protein>
    <submittedName>
        <fullName evidence="2">CGNR zinc finger domain-containing protein</fullName>
    </submittedName>
</protein>
<feature type="domain" description="Zinc finger CGNR" evidence="1">
    <location>
        <begin position="167"/>
        <end position="209"/>
    </location>
</feature>
<dbReference type="Pfam" id="PF07336">
    <property type="entry name" value="ABATE"/>
    <property type="match status" value="1"/>
</dbReference>
<organism evidence="2 3">
    <name type="scientific">Iningainema tapete BLCC-T55</name>
    <dbReference type="NCBI Taxonomy" id="2748662"/>
    <lineage>
        <taxon>Bacteria</taxon>
        <taxon>Bacillati</taxon>
        <taxon>Cyanobacteriota</taxon>
        <taxon>Cyanophyceae</taxon>
        <taxon>Nostocales</taxon>
        <taxon>Scytonemataceae</taxon>
        <taxon>Iningainema tapete</taxon>
    </lineage>
</organism>
<comment type="caution">
    <text evidence="2">The sequence shown here is derived from an EMBL/GenBank/DDBJ whole genome shotgun (WGS) entry which is preliminary data.</text>
</comment>
<keyword evidence="3" id="KW-1185">Reference proteome</keyword>
<gene>
    <name evidence="2" type="ORF">ICL16_25335</name>
</gene>
<dbReference type="PANTHER" id="PTHR35525">
    <property type="entry name" value="BLL6575 PROTEIN"/>
    <property type="match status" value="1"/>
</dbReference>
<sequence>MSMDSTSSNASYRDWTRLKRVGGGLCLDFVNTVDRETNGYVNEWLNDFADLVMWEQLAQILTTQQAKHLLAQAKLYPNHAQATFHQAIRLREVLYRIFSAFCADRSPQPEDLEQFNTMLTQTYTHSKLVFTGNGFAWSWTDCDHLEQVLWQVMRSATDLLTDPNLNRVRECAGTDCGWVFLDMSRNRSRRWCDMEECGNRAKARRHYERSKEF</sequence>
<evidence type="ECO:0000313" key="3">
    <source>
        <dbReference type="Proteomes" id="UP000629098"/>
    </source>
</evidence>
<proteinExistence type="predicted"/>
<dbReference type="Pfam" id="PF11706">
    <property type="entry name" value="zf-CGNR"/>
    <property type="match status" value="1"/>
</dbReference>
<evidence type="ECO:0000313" key="2">
    <source>
        <dbReference type="EMBL" id="MBD2775291.1"/>
    </source>
</evidence>
<evidence type="ECO:0000259" key="1">
    <source>
        <dbReference type="Pfam" id="PF11706"/>
    </source>
</evidence>
<dbReference type="SUPFAM" id="SSF160904">
    <property type="entry name" value="Jann2411-like"/>
    <property type="match status" value="1"/>
</dbReference>
<dbReference type="Gene3D" id="1.10.3300.10">
    <property type="entry name" value="Jann2411-like domain"/>
    <property type="match status" value="1"/>
</dbReference>
<dbReference type="PANTHER" id="PTHR35525:SF3">
    <property type="entry name" value="BLL6575 PROTEIN"/>
    <property type="match status" value="1"/>
</dbReference>
<dbReference type="InterPro" id="IPR023286">
    <property type="entry name" value="ABATE_dom_sf"/>
</dbReference>
<dbReference type="Proteomes" id="UP000629098">
    <property type="component" value="Unassembled WGS sequence"/>
</dbReference>